<evidence type="ECO:0000256" key="4">
    <source>
        <dbReference type="ARBA" id="ARBA00022691"/>
    </source>
</evidence>
<dbReference type="GO" id="GO:0016126">
    <property type="term" value="P:sterol biosynthetic process"/>
    <property type="evidence" value="ECO:0007669"/>
    <property type="project" value="TreeGrafter"/>
</dbReference>
<evidence type="ECO:0000256" key="2">
    <source>
        <dbReference type="ARBA" id="ARBA00022603"/>
    </source>
</evidence>
<dbReference type="InterPro" id="IPR030384">
    <property type="entry name" value="MeTrfase_SMT"/>
</dbReference>
<gene>
    <name evidence="8" type="ORF">POTOM_005593</name>
</gene>
<evidence type="ECO:0000259" key="7">
    <source>
        <dbReference type="PROSITE" id="PS51685"/>
    </source>
</evidence>
<sequence>MSKAGALDLASGLGGKIDKSDVLSSVEKYEKYHVYYGGAEEDRKANYSDMVNKYYDLVTSFYEFGWGESFHFAPRFKGESLRESIKRHEHFLALQLSLKPGQKVLDVGCGIGGPLREIARFSSTSVTGLNNNEYQISRGKVHDYPFHPCHHEVFKMASKLTAYVTLQELNRVAGVDRTCDFVKVDSVLDITSSSYLLSAFVHLLVLSICCTWFKVSTFSCDVRVQDVATHNFSCLLIMQADFMKMPFPDNSFDAVYAIEATCHAPDAYGCYSEIYRVLKPGQCFAAYEWCMTDAFNPENQEHQKIKSEIEIGDGLPDIRSTGQCIDALKKAGFEVIWSKDLAVGSPMPWYLPLDTTHFSLNSFRLTAVGRFFTRNMVKALEYLGVAPKGSQRVQDFLEKAAQGLVEGGRKEIFTPLFFFLARKPHSESQ</sequence>
<dbReference type="GO" id="GO:0003838">
    <property type="term" value="F:sterol 24-C-methyltransferase activity"/>
    <property type="evidence" value="ECO:0007669"/>
    <property type="project" value="TreeGrafter"/>
</dbReference>
<evidence type="ECO:0000256" key="5">
    <source>
        <dbReference type="PROSITE-ProRule" id="PRU01022"/>
    </source>
</evidence>
<proteinExistence type="inferred from homology"/>
<dbReference type="CDD" id="cd02440">
    <property type="entry name" value="AdoMet_MTases"/>
    <property type="match status" value="2"/>
</dbReference>
<keyword evidence="9" id="KW-1185">Reference proteome</keyword>
<dbReference type="Pfam" id="PF08498">
    <property type="entry name" value="Sterol_MT_C"/>
    <property type="match status" value="1"/>
</dbReference>
<evidence type="ECO:0000313" key="9">
    <source>
        <dbReference type="Proteomes" id="UP000886885"/>
    </source>
</evidence>
<dbReference type="OrthoDB" id="4310724at2759"/>
<keyword evidence="4 5" id="KW-0949">S-adenosyl-L-methionine</keyword>
<dbReference type="Proteomes" id="UP000886885">
    <property type="component" value="Chromosome 1D"/>
</dbReference>
<comment type="caution">
    <text evidence="8">The sequence shown here is derived from an EMBL/GenBank/DDBJ whole genome shotgun (WGS) entry which is preliminary data.</text>
</comment>
<dbReference type="EMBL" id="JAAWWB010000002">
    <property type="protein sequence ID" value="KAG6789493.1"/>
    <property type="molecule type" value="Genomic_DNA"/>
</dbReference>
<dbReference type="InterPro" id="IPR013705">
    <property type="entry name" value="Sterol_MeTrfase_C"/>
</dbReference>
<name>A0A8X8AHC5_POPTO</name>
<dbReference type="Pfam" id="PF02353">
    <property type="entry name" value="CMAS"/>
    <property type="match status" value="1"/>
</dbReference>
<dbReference type="PROSITE" id="PS51685">
    <property type="entry name" value="SAM_MT_ERG6_SMT"/>
    <property type="match status" value="1"/>
</dbReference>
<accession>A0A8X8AHC5</accession>
<organism evidence="8 9">
    <name type="scientific">Populus tomentosa</name>
    <name type="common">Chinese white poplar</name>
    <dbReference type="NCBI Taxonomy" id="118781"/>
    <lineage>
        <taxon>Eukaryota</taxon>
        <taxon>Viridiplantae</taxon>
        <taxon>Streptophyta</taxon>
        <taxon>Embryophyta</taxon>
        <taxon>Tracheophyta</taxon>
        <taxon>Spermatophyta</taxon>
        <taxon>Magnoliopsida</taxon>
        <taxon>eudicotyledons</taxon>
        <taxon>Gunneridae</taxon>
        <taxon>Pentapetalae</taxon>
        <taxon>rosids</taxon>
        <taxon>fabids</taxon>
        <taxon>Malpighiales</taxon>
        <taxon>Salicaceae</taxon>
        <taxon>Saliceae</taxon>
        <taxon>Populus</taxon>
    </lineage>
</organism>
<evidence type="ECO:0000256" key="1">
    <source>
        <dbReference type="ARBA" id="ARBA00004938"/>
    </source>
</evidence>
<dbReference type="InterPro" id="IPR050447">
    <property type="entry name" value="Erg6_SMT_methyltransf"/>
</dbReference>
<reference evidence="8" key="1">
    <citation type="journal article" date="2020" name="bioRxiv">
        <title>Hybrid origin of Populus tomentosa Carr. identified through genome sequencing and phylogenomic analysis.</title>
        <authorList>
            <person name="An X."/>
            <person name="Gao K."/>
            <person name="Chen Z."/>
            <person name="Li J."/>
            <person name="Yang X."/>
            <person name="Yang X."/>
            <person name="Zhou J."/>
            <person name="Guo T."/>
            <person name="Zhao T."/>
            <person name="Huang S."/>
            <person name="Miao D."/>
            <person name="Khan W.U."/>
            <person name="Rao P."/>
            <person name="Ye M."/>
            <person name="Lei B."/>
            <person name="Liao W."/>
            <person name="Wang J."/>
            <person name="Ji L."/>
            <person name="Li Y."/>
            <person name="Guo B."/>
            <person name="Mustafa N.S."/>
            <person name="Li S."/>
            <person name="Yun Q."/>
            <person name="Keller S.R."/>
            <person name="Mao J."/>
            <person name="Zhang R."/>
            <person name="Strauss S.H."/>
        </authorList>
    </citation>
    <scope>NUCLEOTIDE SEQUENCE</scope>
    <source>
        <strain evidence="8">GM15</strain>
        <tissue evidence="8">Leaf</tissue>
    </source>
</reference>
<dbReference type="InterPro" id="IPR013216">
    <property type="entry name" value="Methyltransf_11"/>
</dbReference>
<dbReference type="Pfam" id="PF08241">
    <property type="entry name" value="Methyltransf_11"/>
    <property type="match status" value="1"/>
</dbReference>
<dbReference type="PANTHER" id="PTHR44068">
    <property type="entry name" value="ZGC:194242"/>
    <property type="match status" value="1"/>
</dbReference>
<dbReference type="PANTHER" id="PTHR44068:SF1">
    <property type="entry name" value="HYPOTHETICAL LOC100005854"/>
    <property type="match status" value="1"/>
</dbReference>
<dbReference type="AlphaFoldDB" id="A0A8X8AHC5"/>
<keyword evidence="3 5" id="KW-0808">Transferase</keyword>
<evidence type="ECO:0000313" key="8">
    <source>
        <dbReference type="EMBL" id="KAG6789493.1"/>
    </source>
</evidence>
<evidence type="ECO:0000256" key="6">
    <source>
        <dbReference type="RuleBase" id="RU362025"/>
    </source>
</evidence>
<protein>
    <recommendedName>
        <fullName evidence="6">Methyltransferase</fullName>
        <ecNumber evidence="6">2.1.1.-</ecNumber>
    </recommendedName>
</protein>
<dbReference type="GO" id="GO:0005783">
    <property type="term" value="C:endoplasmic reticulum"/>
    <property type="evidence" value="ECO:0007669"/>
    <property type="project" value="TreeGrafter"/>
</dbReference>
<comment type="similarity">
    <text evidence="5 6">Belongs to the class I-like SAM-binding methyltransferase superfamily. Erg6/SMT family.</text>
</comment>
<comment type="pathway">
    <text evidence="1">Steroid biosynthesis; sterol biosynthesis.</text>
</comment>
<dbReference type="EC" id="2.1.1.-" evidence="6"/>
<evidence type="ECO:0000256" key="3">
    <source>
        <dbReference type="ARBA" id="ARBA00022679"/>
    </source>
</evidence>
<feature type="domain" description="SAM-dependent methyltransferase Erg6/SMT-type" evidence="7">
    <location>
        <begin position="54"/>
        <end position="424"/>
    </location>
</feature>
<dbReference type="GO" id="GO:0032259">
    <property type="term" value="P:methylation"/>
    <property type="evidence" value="ECO:0007669"/>
    <property type="project" value="UniProtKB-KW"/>
</dbReference>
<keyword evidence="2 5" id="KW-0489">Methyltransferase</keyword>